<evidence type="ECO:0000256" key="5">
    <source>
        <dbReference type="ARBA" id="ARBA00023015"/>
    </source>
</evidence>
<feature type="compositionally biased region" description="Polar residues" evidence="10">
    <location>
        <begin position="826"/>
        <end position="838"/>
    </location>
</feature>
<accession>A0A420XYD8</accession>
<dbReference type="GO" id="GO:0042128">
    <property type="term" value="P:nitrate assimilation"/>
    <property type="evidence" value="ECO:0007669"/>
    <property type="project" value="UniProtKB-KW"/>
</dbReference>
<evidence type="ECO:0000256" key="3">
    <source>
        <dbReference type="ARBA" id="ARBA00022771"/>
    </source>
</evidence>
<dbReference type="GO" id="GO:0008270">
    <property type="term" value="F:zinc ion binding"/>
    <property type="evidence" value="ECO:0007669"/>
    <property type="project" value="UniProtKB-KW"/>
</dbReference>
<feature type="region of interest" description="Disordered" evidence="10">
    <location>
        <begin position="259"/>
        <end position="295"/>
    </location>
</feature>
<feature type="compositionally biased region" description="Low complexity" evidence="10">
    <location>
        <begin position="915"/>
        <end position="926"/>
    </location>
</feature>
<evidence type="ECO:0000256" key="9">
    <source>
        <dbReference type="PROSITE-ProRule" id="PRU00094"/>
    </source>
</evidence>
<dbReference type="FunFam" id="3.30.50.10:FF:000007">
    <property type="entry name" value="Nitrogen regulatory AreA, N-terminal"/>
    <property type="match status" value="1"/>
</dbReference>
<keyword evidence="7" id="KW-0804">Transcription</keyword>
<name>A0A420XYD8_9PEZI</name>
<evidence type="ECO:0000256" key="1">
    <source>
        <dbReference type="ARBA" id="ARBA00004123"/>
    </source>
</evidence>
<comment type="caution">
    <text evidence="12">The sequence shown here is derived from an EMBL/GenBank/DDBJ whole genome shotgun (WGS) entry which is preliminary data.</text>
</comment>
<evidence type="ECO:0000256" key="8">
    <source>
        <dbReference type="ARBA" id="ARBA00023242"/>
    </source>
</evidence>
<keyword evidence="13" id="KW-1185">Reference proteome</keyword>
<sequence length="1012" mass="107716">MEASTASPIATRSPVSSMNPTTTEHDFRFPRRPVGVGGVGSGSRLGPGNHSASIIIINNNNTKAEQRPSPSISTITTNSRNSAGDLRANLQELSLDLSRNQDELQRSVMVFPAFQDDLFGNEDARSPEEKQKEDPLATQVWRFFSKTKQTLPHQERMENLTWRMMHMNLRKRRQEEDLARVRQQEQQQQQQQQQEHQQQSKPQQQSRQSLNAPSGIAQLRKTSEQNIPQQIPLPDAMNLDDFLVTDNMPTPHAREVGMKQTEERLHHSASSAIPINKSRKDSAQQQQTFVPQSVPVHRQRLQDEFGYVPRHVRKTSIDEGRTRKRPANFSPHVPAVNSSTQAQAHANDLDADGDLQDYSLDHTGHGNLPHQSMPNGLPFGLDTFNMDTDPIITSAGPFQQNFGFSPATSPMVSHGPFSRMNFNAMHSSSVPTTDFYSPPASAFQSTVSTPHPMNEGDGFYFGSGSLDMRQQRPQQSFRPGPANQNNQLQANQFMFNTNGNSMFSVSTAGQDQVPSFATANSFGHIDPSQVFQPEQPGRSPGSHLMQESMFAFGADSDVDEEDGAFADRNMPMNGDFSPTGIDDTSFDMTSTALQWDPSLPGQFNTQAARYPGGPTRKQVTIGGTTEFGDANGEWEGNTSTLSRSQSHANAFRQGSDRRSKLQRTASTPGLTGLNNFDQNGTMGKSPPPNASGHASGFSSVAPSRPSSPPGSKHGSTTNLQGAAGASTDAAPTTCTNCFTQTTPLWRRNPEGQPLCNACGLFLKLHGVVRPLSLKTDVIKKRNRGSGGSIPVGGTSTRSGKKGGGLASGANSRKNSTLAMASTINNSITVSTPPSQNRAGSVPEGDSPASGVGSGTAGSTPNSYAGSSSGAVGGKGVVPIAAAPPKNAPGPGAASLSRSVVMASSGSKRQRRHSKSAGGDLASGSGSNMDVDSPAESTGSNESPLSMGTGFTGMSTAHPSNLGLANGFGMAQRSMLGSGMAGMHSSGQPGSMATGAPGASAGPQEWEWLTMSL</sequence>
<dbReference type="GO" id="GO:0000981">
    <property type="term" value="F:DNA-binding transcription factor activity, RNA polymerase II-specific"/>
    <property type="evidence" value="ECO:0007669"/>
    <property type="project" value="TreeGrafter"/>
</dbReference>
<feature type="compositionally biased region" description="Polar residues" evidence="10">
    <location>
        <begin position="934"/>
        <end position="943"/>
    </location>
</feature>
<dbReference type="EMBL" id="QVQW01000099">
    <property type="protein sequence ID" value="RKU40540.1"/>
    <property type="molecule type" value="Genomic_DNA"/>
</dbReference>
<dbReference type="GO" id="GO:0000122">
    <property type="term" value="P:negative regulation of transcription by RNA polymerase II"/>
    <property type="evidence" value="ECO:0007669"/>
    <property type="project" value="TreeGrafter"/>
</dbReference>
<feature type="compositionally biased region" description="Polar residues" evidence="10">
    <location>
        <begin position="1"/>
        <end position="22"/>
    </location>
</feature>
<feature type="region of interest" description="Disordered" evidence="10">
    <location>
        <begin position="882"/>
        <end position="943"/>
    </location>
</feature>
<evidence type="ECO:0000256" key="4">
    <source>
        <dbReference type="ARBA" id="ARBA00022833"/>
    </source>
</evidence>
<dbReference type="PROSITE" id="PS00344">
    <property type="entry name" value="GATA_ZN_FINGER_1"/>
    <property type="match status" value="1"/>
</dbReference>
<feature type="region of interest" description="Disordered" evidence="10">
    <location>
        <begin position="978"/>
        <end position="1001"/>
    </location>
</feature>
<proteinExistence type="predicted"/>
<keyword evidence="8" id="KW-0539">Nucleus</keyword>
<gene>
    <name evidence="12" type="ORF">DL546_001906</name>
</gene>
<dbReference type="Pfam" id="PF00320">
    <property type="entry name" value="GATA"/>
    <property type="match status" value="1"/>
</dbReference>
<keyword evidence="2" id="KW-0479">Metal-binding</keyword>
<dbReference type="SMART" id="SM00401">
    <property type="entry name" value="ZnF_GATA"/>
    <property type="match status" value="1"/>
</dbReference>
<dbReference type="InterPro" id="IPR039355">
    <property type="entry name" value="Transcription_factor_GATA"/>
</dbReference>
<feature type="compositionally biased region" description="Polar residues" evidence="10">
    <location>
        <begin position="895"/>
        <end position="906"/>
    </location>
</feature>
<comment type="subcellular location">
    <subcellularLocation>
        <location evidence="1">Nucleus</location>
    </subcellularLocation>
</comment>
<dbReference type="GO" id="GO:0005634">
    <property type="term" value="C:nucleus"/>
    <property type="evidence" value="ECO:0007669"/>
    <property type="project" value="UniProtKB-SubCell"/>
</dbReference>
<evidence type="ECO:0000256" key="2">
    <source>
        <dbReference type="ARBA" id="ARBA00022723"/>
    </source>
</evidence>
<dbReference type="InterPro" id="IPR013088">
    <property type="entry name" value="Znf_NHR/GATA"/>
</dbReference>
<feature type="region of interest" description="Disordered" evidence="10">
    <location>
        <begin position="459"/>
        <end position="482"/>
    </location>
</feature>
<feature type="compositionally biased region" description="Low complexity" evidence="10">
    <location>
        <begin position="882"/>
        <end position="893"/>
    </location>
</feature>
<evidence type="ECO:0000313" key="13">
    <source>
        <dbReference type="Proteomes" id="UP000275385"/>
    </source>
</evidence>
<feature type="region of interest" description="Disordered" evidence="10">
    <location>
        <begin position="826"/>
        <end position="870"/>
    </location>
</feature>
<feature type="compositionally biased region" description="Polar residues" evidence="10">
    <location>
        <begin position="636"/>
        <end position="648"/>
    </location>
</feature>
<evidence type="ECO:0000256" key="6">
    <source>
        <dbReference type="ARBA" id="ARBA00023063"/>
    </source>
</evidence>
<feature type="region of interest" description="Disordered" evidence="10">
    <location>
        <begin position="1"/>
        <end position="33"/>
    </location>
</feature>
<dbReference type="SUPFAM" id="SSF57716">
    <property type="entry name" value="Glucocorticoid receptor-like (DNA-binding domain)"/>
    <property type="match status" value="1"/>
</dbReference>
<organism evidence="12 13">
    <name type="scientific">Coniochaeta pulveracea</name>
    <dbReference type="NCBI Taxonomy" id="177199"/>
    <lineage>
        <taxon>Eukaryota</taxon>
        <taxon>Fungi</taxon>
        <taxon>Dikarya</taxon>
        <taxon>Ascomycota</taxon>
        <taxon>Pezizomycotina</taxon>
        <taxon>Sordariomycetes</taxon>
        <taxon>Sordariomycetidae</taxon>
        <taxon>Coniochaetales</taxon>
        <taxon>Coniochaetaceae</taxon>
        <taxon>Coniochaeta</taxon>
    </lineage>
</organism>
<reference evidence="12 13" key="1">
    <citation type="submission" date="2018-08" db="EMBL/GenBank/DDBJ databases">
        <title>Draft genome of the lignicolous fungus Coniochaeta pulveracea.</title>
        <authorList>
            <person name="Borstlap C.J."/>
            <person name="De Witt R.N."/>
            <person name="Botha A."/>
            <person name="Volschenk H."/>
        </authorList>
    </citation>
    <scope>NUCLEOTIDE SEQUENCE [LARGE SCALE GENOMIC DNA]</scope>
    <source>
        <strain evidence="12 13">CAB683</strain>
    </source>
</reference>
<dbReference type="STRING" id="177199.A0A420XYD8"/>
<dbReference type="CDD" id="cd00202">
    <property type="entry name" value="ZnF_GATA"/>
    <property type="match status" value="1"/>
</dbReference>
<feature type="compositionally biased region" description="Basic and acidic residues" evidence="10">
    <location>
        <begin position="174"/>
        <end position="183"/>
    </location>
</feature>
<feature type="compositionally biased region" description="Low complexity" evidence="10">
    <location>
        <begin position="184"/>
        <end position="209"/>
    </location>
</feature>
<dbReference type="PANTHER" id="PTHR10071">
    <property type="entry name" value="TRANSCRIPTION FACTOR GATA FAMILY MEMBER"/>
    <property type="match status" value="1"/>
</dbReference>
<keyword evidence="4" id="KW-0862">Zinc</keyword>
<dbReference type="AlphaFoldDB" id="A0A420XYD8"/>
<keyword evidence="3 9" id="KW-0863">Zinc-finger</keyword>
<dbReference type="Gene3D" id="3.30.50.10">
    <property type="entry name" value="Erythroid Transcription Factor GATA-1, subunit A"/>
    <property type="match status" value="1"/>
</dbReference>
<evidence type="ECO:0000313" key="12">
    <source>
        <dbReference type="EMBL" id="RKU40540.1"/>
    </source>
</evidence>
<evidence type="ECO:0000256" key="7">
    <source>
        <dbReference type="ARBA" id="ARBA00023163"/>
    </source>
</evidence>
<dbReference type="Pfam" id="PF08550">
    <property type="entry name" value="GATA_AreA"/>
    <property type="match status" value="1"/>
</dbReference>
<feature type="region of interest" description="Disordered" evidence="10">
    <location>
        <begin position="174"/>
        <end position="212"/>
    </location>
</feature>
<feature type="domain" description="GATA-type" evidence="11">
    <location>
        <begin position="728"/>
        <end position="781"/>
    </location>
</feature>
<dbReference type="OrthoDB" id="515401at2759"/>
<feature type="region of interest" description="Disordered" evidence="10">
    <location>
        <begin position="315"/>
        <end position="371"/>
    </location>
</feature>
<dbReference type="GO" id="GO:0045944">
    <property type="term" value="P:positive regulation of transcription by RNA polymerase II"/>
    <property type="evidence" value="ECO:0007669"/>
    <property type="project" value="TreeGrafter"/>
</dbReference>
<feature type="compositionally biased region" description="Low complexity" evidence="10">
    <location>
        <begin position="846"/>
        <end position="869"/>
    </location>
</feature>
<evidence type="ECO:0000259" key="11">
    <source>
        <dbReference type="PROSITE" id="PS50114"/>
    </source>
</evidence>
<dbReference type="InterPro" id="IPR000679">
    <property type="entry name" value="Znf_GATA"/>
</dbReference>
<dbReference type="GO" id="GO:0000978">
    <property type="term" value="F:RNA polymerase II cis-regulatory region sequence-specific DNA binding"/>
    <property type="evidence" value="ECO:0007669"/>
    <property type="project" value="TreeGrafter"/>
</dbReference>
<feature type="compositionally biased region" description="Low complexity" evidence="10">
    <location>
        <begin position="695"/>
        <end position="715"/>
    </location>
</feature>
<keyword evidence="6" id="KW-0534">Nitrate assimilation</keyword>
<feature type="compositionally biased region" description="Polar residues" evidence="10">
    <location>
        <begin position="662"/>
        <end position="682"/>
    </location>
</feature>
<dbReference type="PANTHER" id="PTHR10071:SF281">
    <property type="entry name" value="BOX A-BINDING FACTOR-RELATED"/>
    <property type="match status" value="1"/>
</dbReference>
<dbReference type="Proteomes" id="UP000275385">
    <property type="component" value="Unassembled WGS sequence"/>
</dbReference>
<feature type="region of interest" description="Disordered" evidence="10">
    <location>
        <begin position="780"/>
        <end position="812"/>
    </location>
</feature>
<keyword evidence="5" id="KW-0805">Transcription regulation</keyword>
<feature type="region of interest" description="Disordered" evidence="10">
    <location>
        <begin position="606"/>
        <end position="733"/>
    </location>
</feature>
<protein>
    <recommendedName>
        <fullName evidence="11">GATA-type domain-containing protein</fullName>
    </recommendedName>
</protein>
<evidence type="ECO:0000256" key="10">
    <source>
        <dbReference type="SAM" id="MobiDB-lite"/>
    </source>
</evidence>
<dbReference type="InterPro" id="IPR013860">
    <property type="entry name" value="AreA_GATA"/>
</dbReference>
<dbReference type="PRINTS" id="PR00619">
    <property type="entry name" value="GATAZNFINGER"/>
</dbReference>
<dbReference type="PROSITE" id="PS50114">
    <property type="entry name" value="GATA_ZN_FINGER_2"/>
    <property type="match status" value="1"/>
</dbReference>